<gene>
    <name evidence="2" type="ORF">SDC9_168755</name>
</gene>
<dbReference type="PANTHER" id="PTHR42930">
    <property type="entry name" value="PHOSPHATE-SPECIFIC TRANSPORT SYSTEM ACCESSORY PROTEIN PHOU"/>
    <property type="match status" value="1"/>
</dbReference>
<sequence length="210" mass="23600">MLGTPSLAMQLATKEVVRMGNMSWHNIELALSAIEDRDSKKIEYILEHEPVVDILEEEITKYLTQMSENQMSMDLAAVHTGLLHACNDIERIGDHAEIIAKKVRNMREDGVEFSPAAQEELKHLSALVLDASSKALKALETNDRDLARASLAVSHEVKLYQKEMRKNHVARLNDKVCNPAAGFVMLELLINMKRVSDHSKNISQLVLGEF</sequence>
<feature type="domain" description="PhoU" evidence="1">
    <location>
        <begin position="121"/>
        <end position="206"/>
    </location>
</feature>
<feature type="domain" description="PhoU" evidence="1">
    <location>
        <begin position="17"/>
        <end position="103"/>
    </location>
</feature>
<dbReference type="AlphaFoldDB" id="A0A645G5H5"/>
<evidence type="ECO:0000259" key="1">
    <source>
        <dbReference type="Pfam" id="PF01895"/>
    </source>
</evidence>
<protein>
    <recommendedName>
        <fullName evidence="1">PhoU domain-containing protein</fullName>
    </recommendedName>
</protein>
<dbReference type="InterPro" id="IPR026022">
    <property type="entry name" value="PhoU_dom"/>
</dbReference>
<evidence type="ECO:0000313" key="2">
    <source>
        <dbReference type="EMBL" id="MPN21376.1"/>
    </source>
</evidence>
<dbReference type="GO" id="GO:0045936">
    <property type="term" value="P:negative regulation of phosphate metabolic process"/>
    <property type="evidence" value="ECO:0007669"/>
    <property type="project" value="InterPro"/>
</dbReference>
<dbReference type="InterPro" id="IPR038078">
    <property type="entry name" value="PhoU-like_sf"/>
</dbReference>
<dbReference type="PANTHER" id="PTHR42930:SF3">
    <property type="entry name" value="PHOSPHATE-SPECIFIC TRANSPORT SYSTEM ACCESSORY PROTEIN PHOU"/>
    <property type="match status" value="1"/>
</dbReference>
<reference evidence="2" key="1">
    <citation type="submission" date="2019-08" db="EMBL/GenBank/DDBJ databases">
        <authorList>
            <person name="Kucharzyk K."/>
            <person name="Murdoch R.W."/>
            <person name="Higgins S."/>
            <person name="Loffler F."/>
        </authorList>
    </citation>
    <scope>NUCLEOTIDE SEQUENCE</scope>
</reference>
<proteinExistence type="predicted"/>
<dbReference type="Gene3D" id="1.20.58.220">
    <property type="entry name" value="Phosphate transport system protein phou homolog 2, domain 2"/>
    <property type="match status" value="1"/>
</dbReference>
<dbReference type="SUPFAM" id="SSF109755">
    <property type="entry name" value="PhoU-like"/>
    <property type="match status" value="1"/>
</dbReference>
<accession>A0A645G5H5</accession>
<dbReference type="EMBL" id="VSSQ01069347">
    <property type="protein sequence ID" value="MPN21376.1"/>
    <property type="molecule type" value="Genomic_DNA"/>
</dbReference>
<comment type="caution">
    <text evidence="2">The sequence shown here is derived from an EMBL/GenBank/DDBJ whole genome shotgun (WGS) entry which is preliminary data.</text>
</comment>
<dbReference type="Pfam" id="PF01895">
    <property type="entry name" value="PhoU"/>
    <property type="match status" value="2"/>
</dbReference>
<name>A0A645G5H5_9ZZZZ</name>
<organism evidence="2">
    <name type="scientific">bioreactor metagenome</name>
    <dbReference type="NCBI Taxonomy" id="1076179"/>
    <lineage>
        <taxon>unclassified sequences</taxon>
        <taxon>metagenomes</taxon>
        <taxon>ecological metagenomes</taxon>
    </lineage>
</organism>
<dbReference type="GO" id="GO:0030643">
    <property type="term" value="P:intracellular phosphate ion homeostasis"/>
    <property type="evidence" value="ECO:0007669"/>
    <property type="project" value="InterPro"/>
</dbReference>
<dbReference type="InterPro" id="IPR028366">
    <property type="entry name" value="PhoU"/>
</dbReference>